<keyword evidence="3" id="KW-0378">Hydrolase</keyword>
<feature type="transmembrane region" description="Helical" evidence="1">
    <location>
        <begin position="54"/>
        <end position="76"/>
    </location>
</feature>
<evidence type="ECO:0000259" key="2">
    <source>
        <dbReference type="Pfam" id="PF02517"/>
    </source>
</evidence>
<name>A0AAP2Z9Z0_9EURY</name>
<accession>A0AAP2Z9Z0</accession>
<protein>
    <submittedName>
        <fullName evidence="3">CPBP family intramembrane metalloprotease</fullName>
    </submittedName>
</protein>
<dbReference type="Proteomes" id="UP001321047">
    <property type="component" value="Unassembled WGS sequence"/>
</dbReference>
<feature type="transmembrane region" description="Helical" evidence="1">
    <location>
        <begin position="257"/>
        <end position="275"/>
    </location>
</feature>
<gene>
    <name evidence="3" type="ORF">OB919_15190</name>
</gene>
<feature type="transmembrane region" description="Helical" evidence="1">
    <location>
        <begin position="21"/>
        <end position="42"/>
    </location>
</feature>
<sequence>MSRLRSRQLSRRAVRLARTSSPWGFPLLYLGWAYLFWLPVVVSEASVWTYPNVVFLLIGGSSPLLAGLVLLWTNHGRAGFVDLRRRLLEVGRISSRWWLIILLFYPLFTLVVASVALLIGFTSQPLTFIGTDRLFDPAALFFLLSVALLFPAIEEIGLRGYWFDQLQARWSAFVSSLILGTVWALWHVPLVYMPGYYEGTTFQPELWWWLPSIVLTAIIGTWVYNNTARSVLAVTVLHFLGNLTGETMGFAPELYPFVHVGTAIVALALVIRFGPESLRGRDTPRPLPE</sequence>
<dbReference type="AlphaFoldDB" id="A0AAP2Z9Z0"/>
<evidence type="ECO:0000313" key="3">
    <source>
        <dbReference type="EMBL" id="MCU4753306.1"/>
    </source>
</evidence>
<feature type="domain" description="CAAX prenyl protease 2/Lysostaphin resistance protein A-like" evidence="2">
    <location>
        <begin position="139"/>
        <end position="243"/>
    </location>
</feature>
<dbReference type="RefSeq" id="WP_342809625.1">
    <property type="nucleotide sequence ID" value="NZ_JAOPJZ010000015.1"/>
</dbReference>
<proteinExistence type="predicted"/>
<keyword evidence="3" id="KW-0482">Metalloprotease</keyword>
<dbReference type="PANTHER" id="PTHR35797:SF1">
    <property type="entry name" value="PROTEASE"/>
    <property type="match status" value="1"/>
</dbReference>
<dbReference type="PANTHER" id="PTHR35797">
    <property type="entry name" value="PROTEASE-RELATED"/>
    <property type="match status" value="1"/>
</dbReference>
<keyword evidence="1" id="KW-1133">Transmembrane helix</keyword>
<feature type="transmembrane region" description="Helical" evidence="1">
    <location>
        <begin position="231"/>
        <end position="251"/>
    </location>
</feature>
<dbReference type="InterPro" id="IPR003675">
    <property type="entry name" value="Rce1/LyrA-like_dom"/>
</dbReference>
<dbReference type="Pfam" id="PF02517">
    <property type="entry name" value="Rce1-like"/>
    <property type="match status" value="1"/>
</dbReference>
<dbReference type="GO" id="GO:0080120">
    <property type="term" value="P:CAAX-box protein maturation"/>
    <property type="evidence" value="ECO:0007669"/>
    <property type="project" value="UniProtKB-ARBA"/>
</dbReference>
<feature type="transmembrane region" description="Helical" evidence="1">
    <location>
        <begin position="206"/>
        <end position="224"/>
    </location>
</feature>
<dbReference type="InterPro" id="IPR042150">
    <property type="entry name" value="MmRce1-like"/>
</dbReference>
<keyword evidence="1" id="KW-0472">Membrane</keyword>
<dbReference type="EMBL" id="JAOPJZ010000015">
    <property type="protein sequence ID" value="MCU4753306.1"/>
    <property type="molecule type" value="Genomic_DNA"/>
</dbReference>
<comment type="caution">
    <text evidence="3">The sequence shown here is derived from an EMBL/GenBank/DDBJ whole genome shotgun (WGS) entry which is preliminary data.</text>
</comment>
<organism evidence="3 4">
    <name type="scientific">Natronosalvus hydrolyticus</name>
    <dbReference type="NCBI Taxonomy" id="2979988"/>
    <lineage>
        <taxon>Archaea</taxon>
        <taxon>Methanobacteriati</taxon>
        <taxon>Methanobacteriota</taxon>
        <taxon>Stenosarchaea group</taxon>
        <taxon>Halobacteria</taxon>
        <taxon>Halobacteriales</taxon>
        <taxon>Natrialbaceae</taxon>
        <taxon>Natronosalvus</taxon>
    </lineage>
</organism>
<dbReference type="GO" id="GO:0004175">
    <property type="term" value="F:endopeptidase activity"/>
    <property type="evidence" value="ECO:0007669"/>
    <property type="project" value="UniProtKB-ARBA"/>
</dbReference>
<keyword evidence="3" id="KW-0645">Protease</keyword>
<keyword evidence="4" id="KW-1185">Reference proteome</keyword>
<evidence type="ECO:0000256" key="1">
    <source>
        <dbReference type="SAM" id="Phobius"/>
    </source>
</evidence>
<keyword evidence="1" id="KW-0812">Transmembrane</keyword>
<feature type="transmembrane region" description="Helical" evidence="1">
    <location>
        <begin position="170"/>
        <end position="186"/>
    </location>
</feature>
<dbReference type="GO" id="GO:0008237">
    <property type="term" value="F:metallopeptidase activity"/>
    <property type="evidence" value="ECO:0007669"/>
    <property type="project" value="UniProtKB-KW"/>
</dbReference>
<evidence type="ECO:0000313" key="4">
    <source>
        <dbReference type="Proteomes" id="UP001321047"/>
    </source>
</evidence>
<feature type="transmembrane region" description="Helical" evidence="1">
    <location>
        <begin position="97"/>
        <end position="119"/>
    </location>
</feature>
<feature type="transmembrane region" description="Helical" evidence="1">
    <location>
        <begin position="139"/>
        <end position="158"/>
    </location>
</feature>
<reference evidence="3 4" key="1">
    <citation type="submission" date="2022-09" db="EMBL/GenBank/DDBJ databases">
        <title>Enrichment on poylsaccharides allowed isolation of novel metabolic and taxonomic groups of Haloarchaea.</title>
        <authorList>
            <person name="Sorokin D.Y."/>
            <person name="Elcheninov A.G."/>
            <person name="Khizhniak T.V."/>
            <person name="Kolganova T.V."/>
            <person name="Kublanov I.V."/>
        </authorList>
    </citation>
    <scope>NUCLEOTIDE SEQUENCE [LARGE SCALE GENOMIC DNA]</scope>
    <source>
        <strain evidence="3 4">AArc-curdl1</strain>
    </source>
</reference>